<dbReference type="InterPro" id="IPR005828">
    <property type="entry name" value="MFS_sugar_transport-like"/>
</dbReference>
<dbReference type="Proteomes" id="UP000005444">
    <property type="component" value="Chromosome"/>
</dbReference>
<feature type="transmembrane region" description="Helical" evidence="7">
    <location>
        <begin position="262"/>
        <end position="282"/>
    </location>
</feature>
<protein>
    <submittedName>
        <fullName evidence="9">Major facilitator superfamily protein</fullName>
    </submittedName>
</protein>
<evidence type="ECO:0000256" key="5">
    <source>
        <dbReference type="ARBA" id="ARBA00022989"/>
    </source>
</evidence>
<dbReference type="PANTHER" id="PTHR43414:SF6">
    <property type="entry name" value="MULTIDRUG RESISTANCE PROTEIN MDTG"/>
    <property type="match status" value="1"/>
</dbReference>
<dbReference type="PATRIC" id="fig|701521.8.peg.211"/>
<dbReference type="InterPro" id="IPR001958">
    <property type="entry name" value="Tet-R_TetA/multi-R_MdtG-like"/>
</dbReference>
<evidence type="ECO:0000256" key="7">
    <source>
        <dbReference type="SAM" id="Phobius"/>
    </source>
</evidence>
<keyword evidence="6 7" id="KW-0472">Membrane</keyword>
<keyword evidence="4 7" id="KW-0812">Transmembrane</keyword>
<dbReference type="eggNOG" id="COG2814">
    <property type="taxonomic scope" value="Bacteria"/>
</dbReference>
<accession>G8PAA5</accession>
<name>G8PAA5_PEDCP</name>
<sequence length="407" mass="44782">MFNRLKYQFTRRRSPWEQNLFVLWFGTFIAGIAFSEIMPFLSLYVSTLGNYSKSQLALYSGITFSATYFVTAIASPFWGKLADRRGRKIMILRAALGMSIVMGAMGFVQNVFQLIVLRLIQGVFSGYISNSNALIATETPKEHSGQALGTLSTGYVSGSLVGPLVGGILAQLFSYRLTFIITGVLLLIVFFLSWFFVEEHYKPIEHSKPLSTQEVIGKLDNPRIVFGMFITTMIIQASNNSIAPIISLYVSELMHGGPGVTIAAGIVAAIPGIANLFAAPRLGELGDHIGTERILSYAFIFAMVMYIPMAFVTSVFFLGFFRFLIGISDGAMLPAVQSILAKRSPAEVTGRVFSWNQSFQAIGNMVGPLIGSVVSSIFNYNAVFIATSILVLFNFLLFQWNRSSIKN</sequence>
<dbReference type="Pfam" id="PF07690">
    <property type="entry name" value="MFS_1"/>
    <property type="match status" value="1"/>
</dbReference>
<dbReference type="Pfam" id="PF00083">
    <property type="entry name" value="Sugar_tr"/>
    <property type="match status" value="1"/>
</dbReference>
<dbReference type="InterPro" id="IPR020846">
    <property type="entry name" value="MFS_dom"/>
</dbReference>
<dbReference type="AlphaFoldDB" id="G8PAA5"/>
<evidence type="ECO:0000256" key="6">
    <source>
        <dbReference type="ARBA" id="ARBA00023136"/>
    </source>
</evidence>
<dbReference type="STRING" id="701521.PECL_221"/>
<dbReference type="HOGENOM" id="CLU_001265_57_3_9"/>
<dbReference type="SUPFAM" id="SSF103473">
    <property type="entry name" value="MFS general substrate transporter"/>
    <property type="match status" value="1"/>
</dbReference>
<dbReference type="KEGG" id="pce:PECL_221"/>
<keyword evidence="5 7" id="KW-1133">Transmembrane helix</keyword>
<dbReference type="InterPro" id="IPR011701">
    <property type="entry name" value="MFS"/>
</dbReference>
<reference evidence="9 10" key="1">
    <citation type="journal article" date="2012" name="J. Bacteriol.">
        <title>Complete Genome Sequence of the Beer Spoilage Organism Pediococcus claussenii ATCC BAA-344T.</title>
        <authorList>
            <person name="Pittet V."/>
            <person name="Abegunde T."/>
            <person name="Marfleet T."/>
            <person name="Haakensen M."/>
            <person name="Morrow K."/>
            <person name="Jayaprakash T."/>
            <person name="Schroeder K."/>
            <person name="Trost B."/>
            <person name="Byrns S."/>
            <person name="Bergsveinson J."/>
            <person name="Kusalik A."/>
            <person name="Ziola B."/>
        </authorList>
    </citation>
    <scope>NUCLEOTIDE SEQUENCE [LARGE SCALE GENOMIC DNA]</scope>
    <source>
        <strain evidence="9 10">ATCC BAA-344</strain>
    </source>
</reference>
<feature type="transmembrane region" description="Helical" evidence="7">
    <location>
        <begin position="147"/>
        <end position="169"/>
    </location>
</feature>
<keyword evidence="3" id="KW-1003">Cell membrane</keyword>
<feature type="transmembrane region" description="Helical" evidence="7">
    <location>
        <begin position="294"/>
        <end position="325"/>
    </location>
</feature>
<feature type="transmembrane region" description="Helical" evidence="7">
    <location>
        <begin position="175"/>
        <end position="197"/>
    </location>
</feature>
<feature type="domain" description="Major facilitator superfamily (MFS) profile" evidence="8">
    <location>
        <begin position="19"/>
        <end position="406"/>
    </location>
</feature>
<dbReference type="CDD" id="cd17391">
    <property type="entry name" value="MFS_MdtG_MDR_like"/>
    <property type="match status" value="1"/>
</dbReference>
<feature type="transmembrane region" description="Helical" evidence="7">
    <location>
        <begin position="224"/>
        <end position="250"/>
    </location>
</feature>
<evidence type="ECO:0000256" key="3">
    <source>
        <dbReference type="ARBA" id="ARBA00022475"/>
    </source>
</evidence>
<dbReference type="Gene3D" id="1.20.1250.20">
    <property type="entry name" value="MFS general substrate transporter like domains"/>
    <property type="match status" value="2"/>
</dbReference>
<dbReference type="InterPro" id="IPR036259">
    <property type="entry name" value="MFS_trans_sf"/>
</dbReference>
<gene>
    <name evidence="9" type="ordered locus">PECL_221</name>
</gene>
<feature type="transmembrane region" description="Helical" evidence="7">
    <location>
        <begin position="377"/>
        <end position="398"/>
    </location>
</feature>
<evidence type="ECO:0000256" key="1">
    <source>
        <dbReference type="ARBA" id="ARBA00004651"/>
    </source>
</evidence>
<comment type="subcellular location">
    <subcellularLocation>
        <location evidence="1">Cell membrane</location>
        <topology evidence="1">Multi-pass membrane protein</topology>
    </subcellularLocation>
</comment>
<feature type="transmembrane region" description="Helical" evidence="7">
    <location>
        <begin position="56"/>
        <end position="78"/>
    </location>
</feature>
<proteinExistence type="predicted"/>
<keyword evidence="10" id="KW-1185">Reference proteome</keyword>
<keyword evidence="2" id="KW-0813">Transport</keyword>
<feature type="transmembrane region" description="Helical" evidence="7">
    <location>
        <begin position="21"/>
        <end position="44"/>
    </location>
</feature>
<dbReference type="EMBL" id="CP003137">
    <property type="protein sequence ID" value="AEV94544.1"/>
    <property type="molecule type" value="Genomic_DNA"/>
</dbReference>
<dbReference type="RefSeq" id="WP_014214742.1">
    <property type="nucleotide sequence ID" value="NC_016605.1"/>
</dbReference>
<organism evidence="9 10">
    <name type="scientific">Pediococcus claussenii (strain ATCC BAA-344 / DSM 14800 / JCM 18046 / KCTC 3811 / LMG 21948 / P06)</name>
    <dbReference type="NCBI Taxonomy" id="701521"/>
    <lineage>
        <taxon>Bacteria</taxon>
        <taxon>Bacillati</taxon>
        <taxon>Bacillota</taxon>
        <taxon>Bacilli</taxon>
        <taxon>Lactobacillales</taxon>
        <taxon>Lactobacillaceae</taxon>
        <taxon>Pediococcus</taxon>
    </lineage>
</organism>
<evidence type="ECO:0000313" key="9">
    <source>
        <dbReference type="EMBL" id="AEV94544.1"/>
    </source>
</evidence>
<dbReference type="PROSITE" id="PS50850">
    <property type="entry name" value="MFS"/>
    <property type="match status" value="1"/>
</dbReference>
<feature type="transmembrane region" description="Helical" evidence="7">
    <location>
        <begin position="115"/>
        <end position="135"/>
    </location>
</feature>
<feature type="transmembrane region" description="Helical" evidence="7">
    <location>
        <begin position="90"/>
        <end position="109"/>
    </location>
</feature>
<dbReference type="PRINTS" id="PR01035">
    <property type="entry name" value="TCRTETA"/>
</dbReference>
<evidence type="ECO:0000256" key="4">
    <source>
        <dbReference type="ARBA" id="ARBA00022692"/>
    </source>
</evidence>
<dbReference type="PANTHER" id="PTHR43414">
    <property type="entry name" value="MULTIDRUG RESISTANCE PROTEIN MDTG"/>
    <property type="match status" value="1"/>
</dbReference>
<evidence type="ECO:0000313" key="10">
    <source>
        <dbReference type="Proteomes" id="UP000005444"/>
    </source>
</evidence>
<evidence type="ECO:0000256" key="2">
    <source>
        <dbReference type="ARBA" id="ARBA00022448"/>
    </source>
</evidence>
<evidence type="ECO:0000259" key="8">
    <source>
        <dbReference type="PROSITE" id="PS50850"/>
    </source>
</evidence>
<dbReference type="GO" id="GO:0005886">
    <property type="term" value="C:plasma membrane"/>
    <property type="evidence" value="ECO:0007669"/>
    <property type="project" value="UniProtKB-SubCell"/>
</dbReference>
<dbReference type="GO" id="GO:0022857">
    <property type="term" value="F:transmembrane transporter activity"/>
    <property type="evidence" value="ECO:0007669"/>
    <property type="project" value="InterPro"/>
</dbReference>